<evidence type="ECO:0000256" key="3">
    <source>
        <dbReference type="SAM" id="MobiDB-lite"/>
    </source>
</evidence>
<dbReference type="Gene3D" id="3.40.50.150">
    <property type="entry name" value="Vaccinia Virus protein VP39"/>
    <property type="match status" value="1"/>
</dbReference>
<dbReference type="GO" id="GO:0004719">
    <property type="term" value="F:protein-L-isoaspartate (D-aspartate) O-methyltransferase activity"/>
    <property type="evidence" value="ECO:0007669"/>
    <property type="project" value="UniProtKB-EC"/>
</dbReference>
<keyword evidence="5" id="KW-1185">Reference proteome</keyword>
<protein>
    <recommendedName>
        <fullName evidence="2">Protein-L-isoaspartate O-methyltransferase</fullName>
        <ecNumber evidence="2">2.1.1.77</ecNumber>
    </recommendedName>
    <alternativeName>
        <fullName evidence="2">L-isoaspartyl protein carboxyl methyltransferase</fullName>
    </alternativeName>
    <alternativeName>
        <fullName evidence="2">Protein L-isoaspartyl methyltransferase</fullName>
    </alternativeName>
    <alternativeName>
        <fullName evidence="2">Protein-beta-aspartate methyltransferase</fullName>
        <shortName evidence="2">PIMT</shortName>
    </alternativeName>
</protein>
<dbReference type="Proteomes" id="UP001596013">
    <property type="component" value="Unassembled WGS sequence"/>
</dbReference>
<dbReference type="NCBIfam" id="TIGR00080">
    <property type="entry name" value="pimt"/>
    <property type="match status" value="1"/>
</dbReference>
<dbReference type="PROSITE" id="PS01279">
    <property type="entry name" value="PCMT"/>
    <property type="match status" value="1"/>
</dbReference>
<feature type="active site" evidence="2">
    <location>
        <position position="62"/>
    </location>
</feature>
<comment type="subcellular location">
    <subcellularLocation>
        <location evidence="2">Cytoplasm</location>
    </subcellularLocation>
</comment>
<dbReference type="EC" id="2.1.1.77" evidence="2"/>
<evidence type="ECO:0000256" key="2">
    <source>
        <dbReference type="HAMAP-Rule" id="MF_00090"/>
    </source>
</evidence>
<dbReference type="InterPro" id="IPR052036">
    <property type="entry name" value="Hydrolase/PRTase-associated"/>
</dbReference>
<dbReference type="CDD" id="cd14728">
    <property type="entry name" value="Ere-like"/>
    <property type="match status" value="1"/>
</dbReference>
<proteinExistence type="inferred from homology"/>
<keyword evidence="2 4" id="KW-0489">Methyltransferase</keyword>
<dbReference type="GO" id="GO:0032259">
    <property type="term" value="P:methylation"/>
    <property type="evidence" value="ECO:0007669"/>
    <property type="project" value="UniProtKB-KW"/>
</dbReference>
<accession>A0ABW0JP06</accession>
<dbReference type="CDD" id="cd02440">
    <property type="entry name" value="AdoMet_MTases"/>
    <property type="match status" value="1"/>
</dbReference>
<dbReference type="Gene3D" id="3.30.1870.10">
    <property type="entry name" value="EreA-like, domain 2"/>
    <property type="match status" value="1"/>
</dbReference>
<dbReference type="InterPro" id="IPR029063">
    <property type="entry name" value="SAM-dependent_MTases_sf"/>
</dbReference>
<dbReference type="Pfam" id="PF01135">
    <property type="entry name" value="PCMT"/>
    <property type="match status" value="1"/>
</dbReference>
<comment type="catalytic activity">
    <reaction evidence="2">
        <text>[protein]-L-isoaspartate + S-adenosyl-L-methionine = [protein]-L-isoaspartate alpha-methyl ester + S-adenosyl-L-homocysteine</text>
        <dbReference type="Rhea" id="RHEA:12705"/>
        <dbReference type="Rhea" id="RHEA-COMP:12143"/>
        <dbReference type="Rhea" id="RHEA-COMP:12144"/>
        <dbReference type="ChEBI" id="CHEBI:57856"/>
        <dbReference type="ChEBI" id="CHEBI:59789"/>
        <dbReference type="ChEBI" id="CHEBI:90596"/>
        <dbReference type="ChEBI" id="CHEBI:90598"/>
        <dbReference type="EC" id="2.1.1.77"/>
    </reaction>
</comment>
<comment type="function">
    <text evidence="2">Catalyzes the methyl esterification of L-isoaspartyl residues in peptides and proteins that result from spontaneous decomposition of normal L-aspartyl and L-asparaginyl residues. It plays a role in the repair and/or degradation of damaged proteins.</text>
</comment>
<comment type="similarity">
    <text evidence="1 2">Belongs to the methyltransferase superfamily. L-isoaspartyl/D-aspartyl protein methyltransferase family.</text>
</comment>
<dbReference type="EMBL" id="JBHSMK010000009">
    <property type="protein sequence ID" value="MFC5437653.1"/>
    <property type="molecule type" value="Genomic_DNA"/>
</dbReference>
<dbReference type="Gene3D" id="3.40.1660.10">
    <property type="entry name" value="EreA-like (biosynthetic domain)"/>
    <property type="match status" value="1"/>
</dbReference>
<dbReference type="SUPFAM" id="SSF159501">
    <property type="entry name" value="EreA/ChaN-like"/>
    <property type="match status" value="1"/>
</dbReference>
<dbReference type="Pfam" id="PF05139">
    <property type="entry name" value="Erythro_esteras"/>
    <property type="match status" value="1"/>
</dbReference>
<evidence type="ECO:0000313" key="4">
    <source>
        <dbReference type="EMBL" id="MFC5437653.1"/>
    </source>
</evidence>
<evidence type="ECO:0000256" key="1">
    <source>
        <dbReference type="ARBA" id="ARBA00005369"/>
    </source>
</evidence>
<dbReference type="InterPro" id="IPR007815">
    <property type="entry name" value="Emycin_Estase"/>
</dbReference>
<dbReference type="HAMAP" id="MF_00090">
    <property type="entry name" value="PIMT"/>
    <property type="match status" value="1"/>
</dbReference>
<dbReference type="PANTHER" id="PTHR31299">
    <property type="entry name" value="ESTERASE, PUTATIVE (AFU_ORTHOLOGUE AFUA_1G05850)-RELATED"/>
    <property type="match status" value="1"/>
</dbReference>
<dbReference type="PANTHER" id="PTHR31299:SF0">
    <property type="entry name" value="ESTERASE, PUTATIVE (AFU_ORTHOLOGUE AFUA_1G05850)-RELATED"/>
    <property type="match status" value="1"/>
</dbReference>
<keyword evidence="2" id="KW-0949">S-adenosyl-L-methionine</keyword>
<feature type="region of interest" description="Disordered" evidence="3">
    <location>
        <begin position="215"/>
        <end position="234"/>
    </location>
</feature>
<sequence>MSDYVQARSAMLQRQLVDRGIHDQAVLEAMRHVPRHAFVGEAMRALAYDDTALPIEAGQTISQPYIVALTLQAAEIQPNDSVLEIGTGSGYVAAVLARMARRVDSIERVPSLAESARQRLQQLGVSRVEVHTADGTLGWPPGAPFDVIVAAASGPQVPPAWRQQLAIGGRLVMPIGDRAGGQRLYKLTRLDDTRYEEEDLGAVMFVPLIGKQGWAEDGSQPARPAAPKTVPRRGSLAEAIRRAAEPLPDPASSQFGALFDRYADRRVVLLGEASHGTAEFYQARAAITRRLIERHGFTIVAVEADWPDAASIDRYVRQRPAPPPAEPPFQRFPTWMWRNTDVQAFTQWLRAHNDAQPVQRRAGFYGLDMYSLSSSVAAVLGYLDRVDPTAAEVARERYACLTPWQKDPAVYGRTAQTQRHGACEEDVVAQLRDLLRKRLDYAREDGVLFLDAAQNARLVTTAERYYRTLYQSSVQSWNLRDTHMFETLNHVLDAHGPASRAVVWAHNSHVGNAAATEMGQARNELNIGQLCREKFGRAAALIGFGTHHGTVAAAHDWDGPMEVMQVRPAREDSYEYPMHQAGEPRFLLDLRPGIHDALRERLAPPRLERFIGVIYRPQTELQSHYSSASLPDQFDAYAWFDDTRAVTPLAVKKRREGVPDTYPFGV</sequence>
<keyword evidence="2 4" id="KW-0808">Transferase</keyword>
<organism evidence="4 5">
    <name type="scientific">Rhodanobacter umsongensis</name>
    <dbReference type="NCBI Taxonomy" id="633153"/>
    <lineage>
        <taxon>Bacteria</taxon>
        <taxon>Pseudomonadati</taxon>
        <taxon>Pseudomonadota</taxon>
        <taxon>Gammaproteobacteria</taxon>
        <taxon>Lysobacterales</taxon>
        <taxon>Rhodanobacteraceae</taxon>
        <taxon>Rhodanobacter</taxon>
    </lineage>
</organism>
<keyword evidence="2" id="KW-0963">Cytoplasm</keyword>
<name>A0ABW0JP06_9GAMM</name>
<comment type="caution">
    <text evidence="4">The sequence shown here is derived from an EMBL/GenBank/DDBJ whole genome shotgun (WGS) entry which is preliminary data.</text>
</comment>
<gene>
    <name evidence="2" type="primary">pcm</name>
    <name evidence="4" type="ORF">ACFPME_13910</name>
</gene>
<dbReference type="RefSeq" id="WP_377306251.1">
    <property type="nucleotide sequence ID" value="NZ_JBHSMK010000009.1"/>
</dbReference>
<reference evidence="5" key="1">
    <citation type="journal article" date="2019" name="Int. J. Syst. Evol. Microbiol.">
        <title>The Global Catalogue of Microorganisms (GCM) 10K type strain sequencing project: providing services to taxonomists for standard genome sequencing and annotation.</title>
        <authorList>
            <consortium name="The Broad Institute Genomics Platform"/>
            <consortium name="The Broad Institute Genome Sequencing Center for Infectious Disease"/>
            <person name="Wu L."/>
            <person name="Ma J."/>
        </authorList>
    </citation>
    <scope>NUCLEOTIDE SEQUENCE [LARGE SCALE GENOMIC DNA]</scope>
    <source>
        <strain evidence="5">JCM 17130</strain>
    </source>
</reference>
<dbReference type="InterPro" id="IPR000682">
    <property type="entry name" value="PCMT"/>
</dbReference>
<dbReference type="SUPFAM" id="SSF53335">
    <property type="entry name" value="S-adenosyl-L-methionine-dependent methyltransferases"/>
    <property type="match status" value="1"/>
</dbReference>
<dbReference type="NCBIfam" id="NF001453">
    <property type="entry name" value="PRK00312.1"/>
    <property type="match status" value="1"/>
</dbReference>
<evidence type="ECO:0000313" key="5">
    <source>
        <dbReference type="Proteomes" id="UP001596013"/>
    </source>
</evidence>